<dbReference type="EMBL" id="BK002733">
    <property type="protein sequence ID" value="DAA04238.1"/>
    <property type="molecule type" value="Genomic_DNA"/>
</dbReference>
<dbReference type="AlphaFoldDB" id="Q6IJI3"/>
<sequence length="142" mass="15481">MLRGSILAASLVVPKESEMEMGNGDGDGDGNGKRGKSTRGEDVCPTTTGFTIGQLVLFSVFPLLSHLATRAIFRRCLGVNRIIWAVNEYGRVGHDRYVTVMLMTLMSRKRGHQLAEINDDKCPQMLPQLGVDAFKSINAAGK</sequence>
<accession>Q6IJI3</accession>
<evidence type="ECO:0000256" key="1">
    <source>
        <dbReference type="SAM" id="MobiDB-lite"/>
    </source>
</evidence>
<reference evidence="2" key="1">
    <citation type="journal article" date="2003" name="Genome Biol.">
        <title>An integrated gene annotation and transcriptional profiling approach towards the full gene content of the Drosophila genome.</title>
        <authorList>
            <person name="Hild M."/>
            <person name="Beckmann B."/>
            <person name="Haas S.A."/>
            <person name="Koch B."/>
            <person name="Solovyev V."/>
            <person name="Busold C."/>
            <person name="Fellenberg K."/>
            <person name="Boutros M."/>
            <person name="Vingron M."/>
            <person name="Sauer F."/>
            <person name="Hoheisel J.D."/>
            <person name="Paro R."/>
        </authorList>
    </citation>
    <scope>NUCLEOTIDE SEQUENCE</scope>
</reference>
<evidence type="ECO:0000313" key="2">
    <source>
        <dbReference type="EMBL" id="DAA04238.1"/>
    </source>
</evidence>
<feature type="region of interest" description="Disordered" evidence="1">
    <location>
        <begin position="18"/>
        <end position="43"/>
    </location>
</feature>
<gene>
    <name evidence="2" type="ORF">HDC14861</name>
</gene>
<name>Q6IJI3_DROME</name>
<proteinExistence type="predicted"/>
<protein>
    <submittedName>
        <fullName evidence="2">HDC14861</fullName>
    </submittedName>
</protein>
<organism evidence="2">
    <name type="scientific">Drosophila melanogaster</name>
    <name type="common">Fruit fly</name>
    <dbReference type="NCBI Taxonomy" id="7227"/>
    <lineage>
        <taxon>Eukaryota</taxon>
        <taxon>Metazoa</taxon>
        <taxon>Ecdysozoa</taxon>
        <taxon>Arthropoda</taxon>
        <taxon>Hexapoda</taxon>
        <taxon>Insecta</taxon>
        <taxon>Pterygota</taxon>
        <taxon>Neoptera</taxon>
        <taxon>Endopterygota</taxon>
        <taxon>Diptera</taxon>
        <taxon>Brachycera</taxon>
        <taxon>Muscomorpha</taxon>
        <taxon>Ephydroidea</taxon>
        <taxon>Drosophilidae</taxon>
        <taxon>Drosophila</taxon>
        <taxon>Sophophora</taxon>
    </lineage>
</organism>